<proteinExistence type="predicted"/>
<dbReference type="InterPro" id="IPR003646">
    <property type="entry name" value="SH3-like_bac-type"/>
</dbReference>
<dbReference type="PROSITE" id="PS51781">
    <property type="entry name" value="SH3B"/>
    <property type="match status" value="1"/>
</dbReference>
<evidence type="ECO:0000256" key="1">
    <source>
        <dbReference type="ARBA" id="ARBA00004167"/>
    </source>
</evidence>
<dbReference type="SMART" id="SM00287">
    <property type="entry name" value="SH3b"/>
    <property type="match status" value="1"/>
</dbReference>
<comment type="caution">
    <text evidence="6">The sequence shown here is derived from an EMBL/GenBank/DDBJ whole genome shotgun (WGS) entry which is preliminary data.</text>
</comment>
<gene>
    <name evidence="6" type="ORF">ALQ49_100183</name>
</gene>
<dbReference type="Pfam" id="PF08239">
    <property type="entry name" value="SH3_3"/>
    <property type="match status" value="1"/>
</dbReference>
<organism evidence="6 7">
    <name type="scientific">Pseudomonas syringae pv. apii</name>
    <dbReference type="NCBI Taxonomy" id="81036"/>
    <lineage>
        <taxon>Bacteria</taxon>
        <taxon>Pseudomonadati</taxon>
        <taxon>Pseudomonadota</taxon>
        <taxon>Gammaproteobacteria</taxon>
        <taxon>Pseudomonadales</taxon>
        <taxon>Pseudomonadaceae</taxon>
        <taxon>Pseudomonas</taxon>
    </lineage>
</organism>
<protein>
    <submittedName>
        <fullName evidence="6">SH3 type 3 domain-containing protein</fullName>
    </submittedName>
</protein>
<sequence length="263" mass="28386">MADTPSGQELQNVQLPAAPIVSRPVQRGFIFIQIKIIIAMSRHFSALLSRAPGLFAVSRRVLGAGLFGAALTLVVPASVQAAGNDRWVSDSLTTYVRSGPTDGHRIVGTLKSGQKLELLTTSGNFSQVRGEGGATVWIPSSDLQDVPGQIERVPQLTQQVAELTEQLAGIDNTWKTRVQGMQETLDARKKLVDELEARTKVLNDQLADSQAELRSTQARLGDENKQVMMRYMVYGGSIAGAGLLVGLILPALTKGRKKNDGWV</sequence>
<keyword evidence="3" id="KW-0732">Signal</keyword>
<dbReference type="EMBL" id="RBPL01000025">
    <property type="protein sequence ID" value="RMO01431.1"/>
    <property type="molecule type" value="Genomic_DNA"/>
</dbReference>
<dbReference type="NCBIfam" id="TIGR04211">
    <property type="entry name" value="SH3_and_anchor"/>
    <property type="match status" value="1"/>
</dbReference>
<evidence type="ECO:0000256" key="4">
    <source>
        <dbReference type="ARBA" id="ARBA00022989"/>
    </source>
</evidence>
<keyword evidence="5" id="KW-0472">Membrane</keyword>
<keyword evidence="4" id="KW-1133">Transmembrane helix</keyword>
<dbReference type="Gene3D" id="2.30.30.40">
    <property type="entry name" value="SH3 Domains"/>
    <property type="match status" value="1"/>
</dbReference>
<reference evidence="6 7" key="1">
    <citation type="submission" date="2018-08" db="EMBL/GenBank/DDBJ databases">
        <title>Recombination of ecologically and evolutionarily significant loci maintains genetic cohesion in the Pseudomonas syringae species complex.</title>
        <authorList>
            <person name="Dillon M."/>
            <person name="Thakur S."/>
            <person name="Almeida R.N.D."/>
            <person name="Weir B.S."/>
            <person name="Guttman D.S."/>
        </authorList>
    </citation>
    <scope>NUCLEOTIDE SEQUENCE [LARGE SCALE GENOMIC DNA]</scope>
    <source>
        <strain evidence="6 7">1089_5</strain>
    </source>
</reference>
<dbReference type="GO" id="GO:0016020">
    <property type="term" value="C:membrane"/>
    <property type="evidence" value="ECO:0007669"/>
    <property type="project" value="UniProtKB-SubCell"/>
</dbReference>
<evidence type="ECO:0000256" key="5">
    <source>
        <dbReference type="ARBA" id="ARBA00023136"/>
    </source>
</evidence>
<name>A0A0N8QL31_9PSED</name>
<evidence type="ECO:0000256" key="2">
    <source>
        <dbReference type="ARBA" id="ARBA00022692"/>
    </source>
</evidence>
<dbReference type="AlphaFoldDB" id="A0A0N8QL31"/>
<comment type="subcellular location">
    <subcellularLocation>
        <location evidence="1">Membrane</location>
        <topology evidence="1">Single-pass membrane protein</topology>
    </subcellularLocation>
</comment>
<keyword evidence="2" id="KW-0812">Transmembrane</keyword>
<dbReference type="InterPro" id="IPR016476">
    <property type="entry name" value="SH3_dom_pro"/>
</dbReference>
<evidence type="ECO:0000313" key="7">
    <source>
        <dbReference type="Proteomes" id="UP000278062"/>
    </source>
</evidence>
<evidence type="ECO:0000256" key="3">
    <source>
        <dbReference type="ARBA" id="ARBA00022729"/>
    </source>
</evidence>
<dbReference type="Proteomes" id="UP000278062">
    <property type="component" value="Unassembled WGS sequence"/>
</dbReference>
<evidence type="ECO:0000313" key="6">
    <source>
        <dbReference type="EMBL" id="RMO01431.1"/>
    </source>
</evidence>
<accession>A0A0N8QL31</accession>